<dbReference type="AlphaFoldDB" id="A0A7W6E8H2"/>
<evidence type="ECO:0000256" key="5">
    <source>
        <dbReference type="ARBA" id="ARBA00022485"/>
    </source>
</evidence>
<evidence type="ECO:0000256" key="9">
    <source>
        <dbReference type="ARBA" id="ARBA00023004"/>
    </source>
</evidence>
<dbReference type="InterPro" id="IPR036895">
    <property type="entry name" value="Uracil-DNA_glycosylase-like_sf"/>
</dbReference>
<dbReference type="InterPro" id="IPR005122">
    <property type="entry name" value="Uracil-DNA_glycosylase-like"/>
</dbReference>
<dbReference type="GO" id="GO:0046872">
    <property type="term" value="F:metal ion binding"/>
    <property type="evidence" value="ECO:0007669"/>
    <property type="project" value="UniProtKB-KW"/>
</dbReference>
<dbReference type="CDD" id="cd10030">
    <property type="entry name" value="UDG-F4_TTUDGA_SPO1dp_like"/>
    <property type="match status" value="1"/>
</dbReference>
<comment type="similarity">
    <text evidence="2">Belongs to the uracil-DNA glycosylase (UDG) superfamily. Type 4 (UDGa) family.</text>
</comment>
<evidence type="ECO:0000256" key="6">
    <source>
        <dbReference type="ARBA" id="ARBA00022723"/>
    </source>
</evidence>
<evidence type="ECO:0000256" key="3">
    <source>
        <dbReference type="ARBA" id="ARBA00012030"/>
    </source>
</evidence>
<dbReference type="PANTHER" id="PTHR33693:SF1">
    <property type="entry name" value="TYPE-4 URACIL-DNA GLYCOSYLASE"/>
    <property type="match status" value="1"/>
</dbReference>
<accession>A0A7W6E8H2</accession>
<evidence type="ECO:0000256" key="8">
    <source>
        <dbReference type="ARBA" id="ARBA00022801"/>
    </source>
</evidence>
<dbReference type="InterPro" id="IPR051536">
    <property type="entry name" value="UDG_Type-4/5"/>
</dbReference>
<dbReference type="Pfam" id="PF03167">
    <property type="entry name" value="UDG"/>
    <property type="match status" value="1"/>
</dbReference>
<dbReference type="EC" id="3.2.2.27" evidence="3"/>
<dbReference type="EMBL" id="JACIEI010000002">
    <property type="protein sequence ID" value="MBB3993194.1"/>
    <property type="molecule type" value="Genomic_DNA"/>
</dbReference>
<keyword evidence="13" id="KW-0808">Transferase</keyword>
<evidence type="ECO:0000256" key="4">
    <source>
        <dbReference type="ARBA" id="ARBA00019403"/>
    </source>
</evidence>
<evidence type="ECO:0000256" key="10">
    <source>
        <dbReference type="ARBA" id="ARBA00023014"/>
    </source>
</evidence>
<dbReference type="Proteomes" id="UP000530268">
    <property type="component" value="Unassembled WGS sequence"/>
</dbReference>
<dbReference type="RefSeq" id="WP_184563061.1">
    <property type="nucleotide sequence ID" value="NZ_JACIEI010000002.1"/>
</dbReference>
<evidence type="ECO:0000313" key="14">
    <source>
        <dbReference type="Proteomes" id="UP000530268"/>
    </source>
</evidence>
<evidence type="ECO:0000259" key="12">
    <source>
        <dbReference type="SMART" id="SM00986"/>
    </source>
</evidence>
<feature type="domain" description="Uracil-DNA glycosylase-like" evidence="12">
    <location>
        <begin position="101"/>
        <end position="250"/>
    </location>
</feature>
<evidence type="ECO:0000256" key="1">
    <source>
        <dbReference type="ARBA" id="ARBA00001400"/>
    </source>
</evidence>
<dbReference type="Gene3D" id="3.40.470.10">
    <property type="entry name" value="Uracil-DNA glycosylase-like domain"/>
    <property type="match status" value="1"/>
</dbReference>
<gene>
    <name evidence="13" type="ORF">GGR95_000822</name>
</gene>
<name>A0A7W6E8H2_9RHOB</name>
<evidence type="ECO:0000256" key="7">
    <source>
        <dbReference type="ARBA" id="ARBA00022763"/>
    </source>
</evidence>
<keyword evidence="13" id="KW-0548">Nucleotidyltransferase</keyword>
<keyword evidence="9" id="KW-0408">Iron</keyword>
<dbReference type="SMART" id="SM00987">
    <property type="entry name" value="UreE_C"/>
    <property type="match status" value="1"/>
</dbReference>
<reference evidence="13 14" key="1">
    <citation type="submission" date="2020-08" db="EMBL/GenBank/DDBJ databases">
        <title>Genomic Encyclopedia of Type Strains, Phase IV (KMG-IV): sequencing the most valuable type-strain genomes for metagenomic binning, comparative biology and taxonomic classification.</title>
        <authorList>
            <person name="Goeker M."/>
        </authorList>
    </citation>
    <scope>NUCLEOTIDE SEQUENCE [LARGE SCALE GENOMIC DNA]</scope>
    <source>
        <strain evidence="13 14">DSM 102234</strain>
    </source>
</reference>
<dbReference type="PANTHER" id="PTHR33693">
    <property type="entry name" value="TYPE-5 URACIL-DNA GLYCOSYLASE"/>
    <property type="match status" value="1"/>
</dbReference>
<dbReference type="GO" id="GO:0016779">
    <property type="term" value="F:nucleotidyltransferase activity"/>
    <property type="evidence" value="ECO:0007669"/>
    <property type="project" value="UniProtKB-KW"/>
</dbReference>
<keyword evidence="6" id="KW-0479">Metal-binding</keyword>
<dbReference type="NCBIfam" id="TIGR00758">
    <property type="entry name" value="UDG_fam4"/>
    <property type="match status" value="1"/>
</dbReference>
<evidence type="ECO:0000256" key="11">
    <source>
        <dbReference type="ARBA" id="ARBA00023204"/>
    </source>
</evidence>
<dbReference type="GO" id="GO:0004844">
    <property type="term" value="F:uracil DNA N-glycosylase activity"/>
    <property type="evidence" value="ECO:0007669"/>
    <property type="project" value="UniProtKB-EC"/>
</dbReference>
<evidence type="ECO:0000313" key="13">
    <source>
        <dbReference type="EMBL" id="MBB3993194.1"/>
    </source>
</evidence>
<keyword evidence="7" id="KW-0227">DNA damage</keyword>
<dbReference type="InterPro" id="IPR005273">
    <property type="entry name" value="Ura-DNA_glyco_family4"/>
</dbReference>
<protein>
    <recommendedName>
        <fullName evidence="4">Type-4 uracil-DNA glycosylase</fullName>
        <ecNumber evidence="3">3.2.2.27</ecNumber>
    </recommendedName>
</protein>
<comment type="catalytic activity">
    <reaction evidence="1">
        <text>Hydrolyzes single-stranded DNA or mismatched double-stranded DNA and polynucleotides, releasing free uracil.</text>
        <dbReference type="EC" id="3.2.2.27"/>
    </reaction>
</comment>
<proteinExistence type="inferred from homology"/>
<comment type="caution">
    <text evidence="13">The sequence shown here is derived from an EMBL/GenBank/DDBJ whole genome shotgun (WGS) entry which is preliminary data.</text>
</comment>
<evidence type="ECO:0000256" key="2">
    <source>
        <dbReference type="ARBA" id="ARBA00006521"/>
    </source>
</evidence>
<keyword evidence="10" id="KW-0411">Iron-sulfur</keyword>
<keyword evidence="8" id="KW-0378">Hydrolase</keyword>
<dbReference type="SMART" id="SM00986">
    <property type="entry name" value="UDG"/>
    <property type="match status" value="1"/>
</dbReference>
<keyword evidence="11" id="KW-0234">DNA repair</keyword>
<dbReference type="GO" id="GO:0006281">
    <property type="term" value="P:DNA repair"/>
    <property type="evidence" value="ECO:0007669"/>
    <property type="project" value="UniProtKB-KW"/>
</dbReference>
<keyword evidence="14" id="KW-1185">Reference proteome</keyword>
<dbReference type="GO" id="GO:0051539">
    <property type="term" value="F:4 iron, 4 sulfur cluster binding"/>
    <property type="evidence" value="ECO:0007669"/>
    <property type="project" value="UniProtKB-KW"/>
</dbReference>
<organism evidence="13 14">
    <name type="scientific">Sulfitobacter undariae</name>
    <dbReference type="NCBI Taxonomy" id="1563671"/>
    <lineage>
        <taxon>Bacteria</taxon>
        <taxon>Pseudomonadati</taxon>
        <taxon>Pseudomonadota</taxon>
        <taxon>Alphaproteobacteria</taxon>
        <taxon>Rhodobacterales</taxon>
        <taxon>Roseobacteraceae</taxon>
        <taxon>Sulfitobacter</taxon>
    </lineage>
</organism>
<dbReference type="SUPFAM" id="SSF52141">
    <property type="entry name" value="Uracil-DNA glycosylase-like"/>
    <property type="match status" value="1"/>
</dbReference>
<sequence length="258" mass="28084">MESLDFHTARALLEWQIELGADECIGDAPVDRYALPDKLVKPNKPDIKPHLTKGPVKMDAPDPVAEAQSAAQGATTLDELRLAMEAFERCDLKRGARNMVFSDGIAGAPVMIIGEAPNRDEDRAGKPFVGDTGVLLDRMFAAIDMGRERADAPLYIANVIPWRPNSGRDPKPDEIAMIKPFLLRHIELAAPKVLVLMGNGACQALLAKVGVSRLRGEWTQVAGLPAMPMLHPASLLRNTDAKKEAWADLLEIKAAVEK</sequence>
<keyword evidence="5" id="KW-0004">4Fe-4S</keyword>